<organism evidence="2 3">
    <name type="scientific">Favolaschia claudopus</name>
    <dbReference type="NCBI Taxonomy" id="2862362"/>
    <lineage>
        <taxon>Eukaryota</taxon>
        <taxon>Fungi</taxon>
        <taxon>Dikarya</taxon>
        <taxon>Basidiomycota</taxon>
        <taxon>Agaricomycotina</taxon>
        <taxon>Agaricomycetes</taxon>
        <taxon>Agaricomycetidae</taxon>
        <taxon>Agaricales</taxon>
        <taxon>Marasmiineae</taxon>
        <taxon>Mycenaceae</taxon>
        <taxon>Favolaschia</taxon>
    </lineage>
</organism>
<name>A0AAV9ZAZ3_9AGAR</name>
<feature type="compositionally biased region" description="Basic and acidic residues" evidence="1">
    <location>
        <begin position="1637"/>
        <end position="1652"/>
    </location>
</feature>
<feature type="compositionally biased region" description="Polar residues" evidence="1">
    <location>
        <begin position="1064"/>
        <end position="1077"/>
    </location>
</feature>
<feature type="region of interest" description="Disordered" evidence="1">
    <location>
        <begin position="207"/>
        <end position="268"/>
    </location>
</feature>
<evidence type="ECO:0000256" key="1">
    <source>
        <dbReference type="SAM" id="MobiDB-lite"/>
    </source>
</evidence>
<evidence type="ECO:0000313" key="3">
    <source>
        <dbReference type="Proteomes" id="UP001362999"/>
    </source>
</evidence>
<feature type="compositionally biased region" description="Polar residues" evidence="1">
    <location>
        <begin position="85"/>
        <end position="100"/>
    </location>
</feature>
<feature type="region of interest" description="Disordered" evidence="1">
    <location>
        <begin position="1"/>
        <end position="65"/>
    </location>
</feature>
<evidence type="ECO:0000313" key="2">
    <source>
        <dbReference type="EMBL" id="KAK6975145.1"/>
    </source>
</evidence>
<feature type="compositionally biased region" description="Gly residues" evidence="1">
    <location>
        <begin position="1663"/>
        <end position="1684"/>
    </location>
</feature>
<dbReference type="Proteomes" id="UP001362999">
    <property type="component" value="Unassembled WGS sequence"/>
</dbReference>
<sequence length="1684" mass="185970">MYYDQDGPGYDHSVSQHPPGGLLLSFDTPIESTSVDRAQSNSSGFQSSHPPFHQYDSSPRSAQAFSQLPPIDTDVRSRAWNASSSYSWDNSGHNSPSLTPYSPDFSPPNLPSTSSESLPTSLLTDASLLEMFLAGKLTSRESSLKCWEFQCCSCRQWISSSIPTTRRLTTPGHFKVLEQHMHGKRCKPLSEPRSAASFSVPREHFQIPSDLSPVSPSTSHIPWSPNSAATSPPMSPPELGSPLLPGSVDGSQLFDTNMGDDYDLHHQRFSSAPPELQPGFVPHDEPVVNRPGFGGECAGINVEWPPDLSFRLTFPFHRLTLRGEDGDLPFEIEIHDHGRTVTVWSKECLRSTTPHSAHCQNCDAIHGRLEDIAAIARNAKKGTNYKFLSHDQLRSLLVERNEELNKLKLESLNLGRRLATFARKMDDFERLLVAIAENDVPRIHTIIETALRNGASIRTITNKIYDAFEGLLSTKCFTDFEKDLGILIYRLGGRSLLYAMNKALNLPSLRTICNSARFIKITPTIGPIREEEIRDNIDNVLLRAREDADAARSPPTPSPRKGVSIMMDEVALEEQACYFSHANQVGGLCSKHCTAHTPLTLTTHESALGIVEALADEKIHFGTEMAFVAAKCKNEKVIYPILCAPSCKKETAEDMKDLFEMIIKVWKERAEGSVGHIWDFATDGDKLRRKAGYALFVQFELGPHDTLYIHVGNLPGLNLFMGPDRILLTFDWRHILKRLCTLLRHLLGITMDNGRIINPNCLRRCLLLLPGQDEASVERLIDPDDPQDVPRAIMLLEAMVALRVRRPELDVPPSNIELNCDLDSISLFSHMVGALLCAFTDPTASLSMQIQSLSLYAHLAFVFFRQYRLAFMSNQLYGDSQTMVKNIVFTVAKQKELDPTGEINAYHDGTDPVEEHFGFLRETGGHNSAMNFKQAVERSGWACDIAGVHARNPGLHAGHRRRNVTRAEVKDHLNEYNFTGDMVSGHCDLRASWRSGRLEAVEILEKSSRLHPSTYDFQRILSTPNLDFLRPLGDGIYMGVLDDLDRSVPLDSDSSSAAEPEHTSLPQESTLPVSGSSFPPHASASVGLPAPSAQADTPLGPPETAPSLFSASASSMPLQSSSTEPSIDDMLPGSDVPLISFEEVLESEPSEPEGLRLQPRKGVNPNDYLRDASGKHVHKASVCRLILNKEFVAKSKNRGERAAGLALKRVRCYTKPNGTQRLNSDASITGASFITGDLFLTLVRTSAAVALAVVRSTEIWIDSKRAPSVNINSIKNPKANVKLAGQIYKLKAVAASADDLSEADVRLEDDGSASLADTWTWLWTGSSLMTKSTMKGTNISTDKPHLITVLGHLTEPVSPKAVEARDRLAGESLSQLNSTGVTWAFAHDLLNTLIVQLWQRVDIGKTGLKEVPTLKDPLPGFPYAWSDGVPALLSDAGTAYIVEKSSPDSCLYCPEVPANWRGHMGGHIIRRLRNAGETERDRKEKKAKSTRVWPQVSDSYPCGFCGRSGNPECAVTMKPKGESFEITKCDCSYRHNFNYNPANTGSSKTPSRNVPVICALCPRPEGRYPLFPGIWRYNMEQHLRDRHPEYASPLQPEGDLLPFELWLSARVEYNEQLLLGVPENLIPVPFTKFIREAEGTSDRREESDEQRASKRGRSTGKATGRGSGRGSGRGLGRGASRGRG</sequence>
<feature type="region of interest" description="Disordered" evidence="1">
    <location>
        <begin position="1637"/>
        <end position="1684"/>
    </location>
</feature>
<feature type="compositionally biased region" description="Polar residues" evidence="1">
    <location>
        <begin position="212"/>
        <end position="230"/>
    </location>
</feature>
<gene>
    <name evidence="2" type="ORF">R3P38DRAFT_3127679</name>
</gene>
<feature type="compositionally biased region" description="Low complexity" evidence="1">
    <location>
        <begin position="1110"/>
        <end position="1122"/>
    </location>
</feature>
<reference evidence="2 3" key="1">
    <citation type="journal article" date="2024" name="J Genomics">
        <title>Draft genome sequencing and assembly of Favolaschia claudopus CIRM-BRFM 2984 isolated from oak limbs.</title>
        <authorList>
            <person name="Navarro D."/>
            <person name="Drula E."/>
            <person name="Chaduli D."/>
            <person name="Cazenave R."/>
            <person name="Ahrendt S."/>
            <person name="Wang J."/>
            <person name="Lipzen A."/>
            <person name="Daum C."/>
            <person name="Barry K."/>
            <person name="Grigoriev I.V."/>
            <person name="Favel A."/>
            <person name="Rosso M.N."/>
            <person name="Martin F."/>
        </authorList>
    </citation>
    <scope>NUCLEOTIDE SEQUENCE [LARGE SCALE GENOMIC DNA]</scope>
    <source>
        <strain evidence="2 3">CIRM-BRFM 2984</strain>
    </source>
</reference>
<comment type="caution">
    <text evidence="2">The sequence shown here is derived from an EMBL/GenBank/DDBJ whole genome shotgun (WGS) entry which is preliminary data.</text>
</comment>
<proteinExistence type="predicted"/>
<feature type="compositionally biased region" description="Low complexity" evidence="1">
    <location>
        <begin position="237"/>
        <end position="247"/>
    </location>
</feature>
<feature type="region of interest" description="Disordered" evidence="1">
    <location>
        <begin position="1050"/>
        <end position="1130"/>
    </location>
</feature>
<feature type="compositionally biased region" description="Polar residues" evidence="1">
    <location>
        <begin position="30"/>
        <end position="65"/>
    </location>
</feature>
<feature type="region of interest" description="Disordered" evidence="1">
    <location>
        <begin position="85"/>
        <end position="117"/>
    </location>
</feature>
<protein>
    <submittedName>
        <fullName evidence="2">Uncharacterized protein</fullName>
    </submittedName>
</protein>
<keyword evidence="3" id="KW-1185">Reference proteome</keyword>
<accession>A0AAV9ZAZ3</accession>
<dbReference type="EMBL" id="JAWWNJ010000174">
    <property type="protein sequence ID" value="KAK6975145.1"/>
    <property type="molecule type" value="Genomic_DNA"/>
</dbReference>